<proteinExistence type="predicted"/>
<comment type="caution">
    <text evidence="1">The sequence shown here is derived from an EMBL/GenBank/DDBJ whole genome shotgun (WGS) entry which is preliminary data.</text>
</comment>
<protein>
    <submittedName>
        <fullName evidence="1">Uncharacterized protein</fullName>
    </submittedName>
</protein>
<keyword evidence="2" id="KW-1185">Reference proteome</keyword>
<dbReference type="Proteomes" id="UP000748067">
    <property type="component" value="Unassembled WGS sequence"/>
</dbReference>
<evidence type="ECO:0000313" key="2">
    <source>
        <dbReference type="Proteomes" id="UP000748067"/>
    </source>
</evidence>
<gene>
    <name evidence="1" type="ORF">PSAN_06540</name>
</gene>
<reference evidence="1 2" key="1">
    <citation type="submission" date="2015-01" db="EMBL/GenBank/DDBJ databases">
        <title>Genome Sequence of Pseudomonas antarctica CMS 35.</title>
        <authorList>
            <person name="Voget S."/>
            <person name="Chow J."/>
            <person name="Daniel R."/>
            <person name="Streit W."/>
        </authorList>
    </citation>
    <scope>NUCLEOTIDE SEQUENCE [LARGE SCALE GENOMIC DNA]</scope>
    <source>
        <strain evidence="1 2">CMS 35</strain>
    </source>
</reference>
<name>A0ABQ6ZVC3_9PSED</name>
<accession>A0ABQ6ZVC3</accession>
<organism evidence="1 2">
    <name type="scientific">Pseudomonas antarctica</name>
    <dbReference type="NCBI Taxonomy" id="219572"/>
    <lineage>
        <taxon>Bacteria</taxon>
        <taxon>Pseudomonadati</taxon>
        <taxon>Pseudomonadota</taxon>
        <taxon>Gammaproteobacteria</taxon>
        <taxon>Pseudomonadales</taxon>
        <taxon>Pseudomonadaceae</taxon>
        <taxon>Pseudomonas</taxon>
    </lineage>
</organism>
<sequence>MCAPSATLLMVWLTPASSRVCLRPPPAPMVSSSTAMGARALRRVLPTSARGMPAAQPRQTTAAITARPRAISGSPRNFKVNATGFSGDMATLAKVLPSIKITGSKMISNDTPKLGWRGALGGALNNAPMSAGSSTCMRLDSQLP</sequence>
<dbReference type="EMBL" id="JXDI01000001">
    <property type="protein sequence ID" value="KAF2408266.1"/>
    <property type="molecule type" value="Genomic_DNA"/>
</dbReference>
<evidence type="ECO:0000313" key="1">
    <source>
        <dbReference type="EMBL" id="KAF2408266.1"/>
    </source>
</evidence>